<reference evidence="10" key="1">
    <citation type="submission" date="2021-06" db="EMBL/GenBank/DDBJ databases">
        <authorList>
            <person name="Kallberg Y."/>
            <person name="Tangrot J."/>
            <person name="Rosling A."/>
        </authorList>
    </citation>
    <scope>NUCLEOTIDE SEQUENCE</scope>
    <source>
        <strain evidence="10">IN212</strain>
    </source>
</reference>
<dbReference type="PROSITE" id="PS00108">
    <property type="entry name" value="PROTEIN_KINASE_ST"/>
    <property type="match status" value="1"/>
</dbReference>
<comment type="catalytic activity">
    <reaction evidence="6 8">
        <text>L-threonyl-[protein] + ATP = O-phospho-L-threonyl-[protein] + ADP + H(+)</text>
        <dbReference type="Rhea" id="RHEA:46608"/>
        <dbReference type="Rhea" id="RHEA-COMP:11060"/>
        <dbReference type="Rhea" id="RHEA-COMP:11605"/>
        <dbReference type="ChEBI" id="CHEBI:15378"/>
        <dbReference type="ChEBI" id="CHEBI:30013"/>
        <dbReference type="ChEBI" id="CHEBI:30616"/>
        <dbReference type="ChEBI" id="CHEBI:61977"/>
        <dbReference type="ChEBI" id="CHEBI:456216"/>
        <dbReference type="EC" id="2.7.11.1"/>
    </reaction>
</comment>
<dbReference type="Proteomes" id="UP000789396">
    <property type="component" value="Unassembled WGS sequence"/>
</dbReference>
<dbReference type="SMART" id="SM00220">
    <property type="entry name" value="S_TKc"/>
    <property type="match status" value="1"/>
</dbReference>
<evidence type="ECO:0000313" key="10">
    <source>
        <dbReference type="EMBL" id="CAG8594778.1"/>
    </source>
</evidence>
<dbReference type="Gene3D" id="3.30.200.20">
    <property type="entry name" value="Phosphorylase Kinase, domain 1"/>
    <property type="match status" value="1"/>
</dbReference>
<comment type="catalytic activity">
    <reaction evidence="7 8">
        <text>L-seryl-[protein] + ATP = O-phospho-L-seryl-[protein] + ADP + H(+)</text>
        <dbReference type="Rhea" id="RHEA:17989"/>
        <dbReference type="Rhea" id="RHEA-COMP:9863"/>
        <dbReference type="Rhea" id="RHEA-COMP:11604"/>
        <dbReference type="ChEBI" id="CHEBI:15378"/>
        <dbReference type="ChEBI" id="CHEBI:29999"/>
        <dbReference type="ChEBI" id="CHEBI:30616"/>
        <dbReference type="ChEBI" id="CHEBI:83421"/>
        <dbReference type="ChEBI" id="CHEBI:456216"/>
        <dbReference type="EC" id="2.7.11.1"/>
    </reaction>
</comment>
<dbReference type="InterPro" id="IPR045216">
    <property type="entry name" value="CK2_alpha"/>
</dbReference>
<comment type="function">
    <text evidence="8">Catalytic subunit of a constitutively active serine/threonine-protein kinase complex that phosphorylates a large number of substrates containing acidic residues C-terminal to the phosphorylated serine or threonine.</text>
</comment>
<dbReference type="GO" id="GO:0004674">
    <property type="term" value="F:protein serine/threonine kinase activity"/>
    <property type="evidence" value="ECO:0007669"/>
    <property type="project" value="UniProtKB-UniRule"/>
</dbReference>
<evidence type="ECO:0000313" key="11">
    <source>
        <dbReference type="Proteomes" id="UP000789396"/>
    </source>
</evidence>
<gene>
    <name evidence="10" type="ORF">RFULGI_LOCUS6374</name>
</gene>
<organism evidence="10 11">
    <name type="scientific">Racocetra fulgida</name>
    <dbReference type="NCBI Taxonomy" id="60492"/>
    <lineage>
        <taxon>Eukaryota</taxon>
        <taxon>Fungi</taxon>
        <taxon>Fungi incertae sedis</taxon>
        <taxon>Mucoromycota</taxon>
        <taxon>Glomeromycotina</taxon>
        <taxon>Glomeromycetes</taxon>
        <taxon>Diversisporales</taxon>
        <taxon>Gigasporaceae</taxon>
        <taxon>Racocetra</taxon>
    </lineage>
</organism>
<feature type="domain" description="Protein kinase" evidence="9">
    <location>
        <begin position="25"/>
        <end position="335"/>
    </location>
</feature>
<keyword evidence="1 8" id="KW-0723">Serine/threonine-protein kinase</keyword>
<comment type="caution">
    <text evidence="10">The sequence shown here is derived from an EMBL/GenBank/DDBJ whole genome shotgun (WGS) entry which is preliminary data.</text>
</comment>
<dbReference type="InterPro" id="IPR008271">
    <property type="entry name" value="Ser/Thr_kinase_AS"/>
</dbReference>
<keyword evidence="5 8" id="KW-0067">ATP-binding</keyword>
<evidence type="ECO:0000256" key="8">
    <source>
        <dbReference type="RuleBase" id="RU369118"/>
    </source>
</evidence>
<dbReference type="GO" id="GO:0005524">
    <property type="term" value="F:ATP binding"/>
    <property type="evidence" value="ECO:0007669"/>
    <property type="project" value="UniProtKB-UniRule"/>
</dbReference>
<dbReference type="PROSITE" id="PS50011">
    <property type="entry name" value="PROTEIN_KINASE_DOM"/>
    <property type="match status" value="1"/>
</dbReference>
<keyword evidence="11" id="KW-1185">Reference proteome</keyword>
<evidence type="ECO:0000256" key="5">
    <source>
        <dbReference type="ARBA" id="ARBA00022840"/>
    </source>
</evidence>
<dbReference type="Gene3D" id="1.10.510.10">
    <property type="entry name" value="Transferase(Phosphotransferase) domain 1"/>
    <property type="match status" value="1"/>
</dbReference>
<dbReference type="GO" id="GO:0005634">
    <property type="term" value="C:nucleus"/>
    <property type="evidence" value="ECO:0007669"/>
    <property type="project" value="UniProtKB-SubCell"/>
</dbReference>
<keyword evidence="4 8" id="KW-0418">Kinase</keyword>
<evidence type="ECO:0000256" key="7">
    <source>
        <dbReference type="ARBA" id="ARBA00048679"/>
    </source>
</evidence>
<evidence type="ECO:0000256" key="1">
    <source>
        <dbReference type="ARBA" id="ARBA00022527"/>
    </source>
</evidence>
<comment type="subunit">
    <text evidence="8">Heterotetramer.</text>
</comment>
<dbReference type="GO" id="GO:0005829">
    <property type="term" value="C:cytosol"/>
    <property type="evidence" value="ECO:0007669"/>
    <property type="project" value="TreeGrafter"/>
</dbReference>
<evidence type="ECO:0000256" key="4">
    <source>
        <dbReference type="ARBA" id="ARBA00022777"/>
    </source>
</evidence>
<comment type="similarity">
    <text evidence="8">Belongs to the protein kinase superfamily. Ser/Thr protein kinase family. CK2 subfamily.</text>
</comment>
<keyword evidence="8" id="KW-0539">Nucleus</keyword>
<proteinExistence type="inferred from homology"/>
<dbReference type="InterPro" id="IPR011009">
    <property type="entry name" value="Kinase-like_dom_sf"/>
</dbReference>
<evidence type="ECO:0000259" key="9">
    <source>
        <dbReference type="PROSITE" id="PS50011"/>
    </source>
</evidence>
<feature type="non-terminal residue" evidence="10">
    <location>
        <position position="335"/>
    </location>
</feature>
<dbReference type="Pfam" id="PF00069">
    <property type="entry name" value="Pkinase"/>
    <property type="match status" value="1"/>
</dbReference>
<dbReference type="PANTHER" id="PTHR24054">
    <property type="entry name" value="CASEIN KINASE II SUBUNIT ALPHA"/>
    <property type="match status" value="1"/>
</dbReference>
<dbReference type="OrthoDB" id="10020333at2759"/>
<dbReference type="SUPFAM" id="SSF56112">
    <property type="entry name" value="Protein kinase-like (PK-like)"/>
    <property type="match status" value="1"/>
</dbReference>
<comment type="subcellular location">
    <subcellularLocation>
        <location evidence="8">Nucleus</location>
    </subcellularLocation>
</comment>
<evidence type="ECO:0000256" key="2">
    <source>
        <dbReference type="ARBA" id="ARBA00022679"/>
    </source>
</evidence>
<dbReference type="PANTHER" id="PTHR24054:SF0">
    <property type="entry name" value="CASEIN KINASE II SUBUNIT ALPHA"/>
    <property type="match status" value="1"/>
</dbReference>
<dbReference type="GO" id="GO:0051726">
    <property type="term" value="P:regulation of cell cycle"/>
    <property type="evidence" value="ECO:0007669"/>
    <property type="project" value="TreeGrafter"/>
</dbReference>
<evidence type="ECO:0000256" key="6">
    <source>
        <dbReference type="ARBA" id="ARBA00047899"/>
    </source>
</evidence>
<dbReference type="GO" id="GO:0005956">
    <property type="term" value="C:protein kinase CK2 complex"/>
    <property type="evidence" value="ECO:0007669"/>
    <property type="project" value="TreeGrafter"/>
</dbReference>
<sequence length="335" mass="38976">MGETEALQNELNDVLKKFPMFEGILQVVDRVGVGKSPSPTVANMEEKHGIKRKFVDEEYFKSIKYVAIKKIILNYSIGRVAEEISILRELRGYNSIIKLLSAHRYEDEVILITPHFEHDKFRNFYQKMTIEDIKSYFRSLFEALRDAHSHNIVHRDVKPGNFLYNMKEKKGILVDFGLAERLSATNSYLDKIYDVPNVGTVQVINRFPSVVGQISIEPSQSNKPAVKRVQTQKNIPTNSIPIKSEKPIDLLEESKNEKKFENWRKSLMYITGLGLSEKEKAEYKIELERKISDYQHKKCEKWRDDLMKTPGVAEKVVNEVFESCFNDTRPFDEIY</sequence>
<accession>A0A9N9CAA3</accession>
<dbReference type="AlphaFoldDB" id="A0A9N9CAA3"/>
<name>A0A9N9CAA3_9GLOM</name>
<dbReference type="InterPro" id="IPR000719">
    <property type="entry name" value="Prot_kinase_dom"/>
</dbReference>
<dbReference type="EMBL" id="CAJVPZ010008139">
    <property type="protein sequence ID" value="CAG8594778.1"/>
    <property type="molecule type" value="Genomic_DNA"/>
</dbReference>
<keyword evidence="2 8" id="KW-0808">Transferase</keyword>
<dbReference type="GO" id="GO:0106310">
    <property type="term" value="F:protein serine kinase activity"/>
    <property type="evidence" value="ECO:0007669"/>
    <property type="project" value="UniProtKB-UniRule"/>
</dbReference>
<protein>
    <recommendedName>
        <fullName evidence="8">Casein kinase II subunit alpha</fullName>
        <shortName evidence="8">CK II alpha</shortName>
        <ecNumber evidence="8">2.7.11.1</ecNumber>
    </recommendedName>
</protein>
<evidence type="ECO:0000256" key="3">
    <source>
        <dbReference type="ARBA" id="ARBA00022741"/>
    </source>
</evidence>
<keyword evidence="3 8" id="KW-0547">Nucleotide-binding</keyword>
<dbReference type="EC" id="2.7.11.1" evidence="8"/>